<gene>
    <name evidence="2" type="ORF">CYFA0S_27e00628g</name>
</gene>
<proteinExistence type="predicted"/>
<protein>
    <submittedName>
        <fullName evidence="2">CYFA0S27e00628g1_1</fullName>
    </submittedName>
</protein>
<dbReference type="PhylomeDB" id="A0A061BCB3"/>
<dbReference type="SUPFAM" id="SSF69593">
    <property type="entry name" value="Glycerol-3-phosphate (1)-acyltransferase"/>
    <property type="match status" value="1"/>
</dbReference>
<organism evidence="2">
    <name type="scientific">Cyberlindnera fabianii</name>
    <name type="common">Yeast</name>
    <name type="synonym">Hansenula fabianii</name>
    <dbReference type="NCBI Taxonomy" id="36022"/>
    <lineage>
        <taxon>Eukaryota</taxon>
        <taxon>Fungi</taxon>
        <taxon>Dikarya</taxon>
        <taxon>Ascomycota</taxon>
        <taxon>Saccharomycotina</taxon>
        <taxon>Saccharomycetes</taxon>
        <taxon>Phaffomycetales</taxon>
        <taxon>Phaffomycetaceae</taxon>
        <taxon>Cyberlindnera</taxon>
    </lineage>
</organism>
<dbReference type="AlphaFoldDB" id="A0A061BCB3"/>
<dbReference type="EMBL" id="LK052912">
    <property type="protein sequence ID" value="CDR47001.1"/>
    <property type="molecule type" value="Genomic_DNA"/>
</dbReference>
<keyword evidence="1" id="KW-0812">Transmembrane</keyword>
<feature type="transmembrane region" description="Helical" evidence="1">
    <location>
        <begin position="64"/>
        <end position="80"/>
    </location>
</feature>
<dbReference type="OrthoDB" id="272512at2759"/>
<evidence type="ECO:0000313" key="2">
    <source>
        <dbReference type="EMBL" id="CDR47001.1"/>
    </source>
</evidence>
<sequence length="290" mass="32777">MEKYTKFSDKATGISPFMPIPNNNGSRSPALIPLKVLVSIARTIGSMPFIILLALIPINGIQSLLLRAVLFICGLLSYEVNIQGVKRAKDTTGFLPVKNEVYFVNFTSMMDYFILWLISKDSFVVLIPDVSGKLTKFNTLSFISRALCGDDSITGSEFTFNELTNKIVYIFPEGTTSNGKSIVPFTLTETQWKSFYTDLCQDKKTHKIKTIFLKLYPSHLTTPLNLNTLQYLHRLLSEPSINYKIRVNFVEDQTLLKVKNAFAYNGKAKIVQGVDLNSKKEFAKVFRGRR</sequence>
<accession>A0A061BCB3</accession>
<keyword evidence="1" id="KW-1133">Transmembrane helix</keyword>
<feature type="transmembrane region" description="Helical" evidence="1">
    <location>
        <begin position="101"/>
        <end position="118"/>
    </location>
</feature>
<evidence type="ECO:0000256" key="1">
    <source>
        <dbReference type="SAM" id="Phobius"/>
    </source>
</evidence>
<name>A0A061BCB3_CYBFA</name>
<feature type="transmembrane region" description="Helical" evidence="1">
    <location>
        <begin position="36"/>
        <end position="58"/>
    </location>
</feature>
<reference evidence="2" key="1">
    <citation type="journal article" date="2014" name="Genome Announc.">
        <title>Genome sequence of the yeast Cyberlindnera fabianii (Hansenula fabianii).</title>
        <authorList>
            <person name="Freel K.C."/>
            <person name="Sarilar V."/>
            <person name="Neuveglise C."/>
            <person name="Devillers H."/>
            <person name="Friedrich A."/>
            <person name="Schacherer J."/>
        </authorList>
    </citation>
    <scope>NUCLEOTIDE SEQUENCE</scope>
    <source>
        <strain evidence="2">YJS4271</strain>
    </source>
</reference>
<keyword evidence="1" id="KW-0472">Membrane</keyword>